<protein>
    <submittedName>
        <fullName evidence="1">Uncharacterized protein</fullName>
    </submittedName>
</protein>
<sequence length="38" mass="4420">MSRCLPAGGENRVEADGRRVFKRKGVEEDGMRRDEKQR</sequence>
<dbReference type="EMBL" id="VSRR010022632">
    <property type="protein sequence ID" value="MPC64827.1"/>
    <property type="molecule type" value="Genomic_DNA"/>
</dbReference>
<dbReference type="AlphaFoldDB" id="A0A5B7H635"/>
<reference evidence="1 2" key="1">
    <citation type="submission" date="2019-05" db="EMBL/GenBank/DDBJ databases">
        <title>Another draft genome of Portunus trituberculatus and its Hox gene families provides insights of decapod evolution.</title>
        <authorList>
            <person name="Jeong J.-H."/>
            <person name="Song I."/>
            <person name="Kim S."/>
            <person name="Choi T."/>
            <person name="Kim D."/>
            <person name="Ryu S."/>
            <person name="Kim W."/>
        </authorList>
    </citation>
    <scope>NUCLEOTIDE SEQUENCE [LARGE SCALE GENOMIC DNA]</scope>
    <source>
        <tissue evidence="1">Muscle</tissue>
    </source>
</reference>
<dbReference type="Proteomes" id="UP000324222">
    <property type="component" value="Unassembled WGS sequence"/>
</dbReference>
<proteinExistence type="predicted"/>
<accession>A0A5B7H635</accession>
<organism evidence="1 2">
    <name type="scientific">Portunus trituberculatus</name>
    <name type="common">Swimming crab</name>
    <name type="synonym">Neptunus trituberculatus</name>
    <dbReference type="NCBI Taxonomy" id="210409"/>
    <lineage>
        <taxon>Eukaryota</taxon>
        <taxon>Metazoa</taxon>
        <taxon>Ecdysozoa</taxon>
        <taxon>Arthropoda</taxon>
        <taxon>Crustacea</taxon>
        <taxon>Multicrustacea</taxon>
        <taxon>Malacostraca</taxon>
        <taxon>Eumalacostraca</taxon>
        <taxon>Eucarida</taxon>
        <taxon>Decapoda</taxon>
        <taxon>Pleocyemata</taxon>
        <taxon>Brachyura</taxon>
        <taxon>Eubrachyura</taxon>
        <taxon>Portunoidea</taxon>
        <taxon>Portunidae</taxon>
        <taxon>Portuninae</taxon>
        <taxon>Portunus</taxon>
    </lineage>
</organism>
<evidence type="ECO:0000313" key="2">
    <source>
        <dbReference type="Proteomes" id="UP000324222"/>
    </source>
</evidence>
<gene>
    <name evidence="1" type="ORF">E2C01_058948</name>
</gene>
<name>A0A5B7H635_PORTR</name>
<comment type="caution">
    <text evidence="1">The sequence shown here is derived from an EMBL/GenBank/DDBJ whole genome shotgun (WGS) entry which is preliminary data.</text>
</comment>
<evidence type="ECO:0000313" key="1">
    <source>
        <dbReference type="EMBL" id="MPC64827.1"/>
    </source>
</evidence>
<keyword evidence="2" id="KW-1185">Reference proteome</keyword>